<dbReference type="InterPro" id="IPR002641">
    <property type="entry name" value="PNPLA_dom"/>
</dbReference>
<feature type="transmembrane region" description="Helical" evidence="3">
    <location>
        <begin position="359"/>
        <end position="377"/>
    </location>
</feature>
<name>A0A2S8RB04_9FIRM</name>
<feature type="short sequence motif" description="GXGXXG" evidence="2">
    <location>
        <begin position="14"/>
        <end position="19"/>
    </location>
</feature>
<organism evidence="5 6">
    <name type="scientific">Acetivibrio saccincola</name>
    <dbReference type="NCBI Taxonomy" id="1677857"/>
    <lineage>
        <taxon>Bacteria</taxon>
        <taxon>Bacillati</taxon>
        <taxon>Bacillota</taxon>
        <taxon>Clostridia</taxon>
        <taxon>Eubacteriales</taxon>
        <taxon>Oscillospiraceae</taxon>
        <taxon>Acetivibrio</taxon>
    </lineage>
</organism>
<feature type="transmembrane region" description="Helical" evidence="3">
    <location>
        <begin position="37"/>
        <end position="56"/>
    </location>
</feature>
<dbReference type="Pfam" id="PF01734">
    <property type="entry name" value="Patatin"/>
    <property type="match status" value="1"/>
</dbReference>
<protein>
    <recommendedName>
        <fullName evidence="4">PNPLA domain-containing protein</fullName>
    </recommendedName>
</protein>
<dbReference type="GO" id="GO:0016787">
    <property type="term" value="F:hydrolase activity"/>
    <property type="evidence" value="ECO:0007669"/>
    <property type="project" value="UniProtKB-UniRule"/>
</dbReference>
<dbReference type="GO" id="GO:0016042">
    <property type="term" value="P:lipid catabolic process"/>
    <property type="evidence" value="ECO:0007669"/>
    <property type="project" value="UniProtKB-UniRule"/>
</dbReference>
<gene>
    <name evidence="5" type="ORF">B9R14_09690</name>
</gene>
<proteinExistence type="predicted"/>
<dbReference type="InterPro" id="IPR052580">
    <property type="entry name" value="Lipid_Hydrolase"/>
</dbReference>
<dbReference type="CDD" id="cd07207">
    <property type="entry name" value="Pat_ExoU_VipD_like"/>
    <property type="match status" value="1"/>
</dbReference>
<keyword evidence="2" id="KW-0378">Hydrolase</keyword>
<keyword evidence="3" id="KW-0812">Transmembrane</keyword>
<evidence type="ECO:0000256" key="1">
    <source>
        <dbReference type="ARBA" id="ARBA00023098"/>
    </source>
</evidence>
<keyword evidence="3" id="KW-0472">Membrane</keyword>
<dbReference type="PANTHER" id="PTHR46394">
    <property type="entry name" value="ANNEXIN"/>
    <property type="match status" value="1"/>
</dbReference>
<keyword evidence="1 2" id="KW-0443">Lipid metabolism</keyword>
<feature type="active site" description="Nucleophile" evidence="2">
    <location>
        <position position="43"/>
    </location>
</feature>
<keyword evidence="2" id="KW-0442">Lipid degradation</keyword>
<feature type="transmembrane region" description="Helical" evidence="3">
    <location>
        <begin position="7"/>
        <end position="25"/>
    </location>
</feature>
<dbReference type="SUPFAM" id="SSF52151">
    <property type="entry name" value="FabD/lysophospholipase-like"/>
    <property type="match status" value="1"/>
</dbReference>
<dbReference type="PROSITE" id="PS51635">
    <property type="entry name" value="PNPLA"/>
    <property type="match status" value="1"/>
</dbReference>
<feature type="active site" description="Proton acceptor" evidence="2">
    <location>
        <position position="253"/>
    </location>
</feature>
<dbReference type="Gene3D" id="3.40.1090.10">
    <property type="entry name" value="Cytosolic phospholipase A2 catalytic domain"/>
    <property type="match status" value="1"/>
</dbReference>
<dbReference type="InterPro" id="IPR016035">
    <property type="entry name" value="Acyl_Trfase/lysoPLipase"/>
</dbReference>
<dbReference type="Proteomes" id="UP000239720">
    <property type="component" value="Unassembled WGS sequence"/>
</dbReference>
<feature type="short sequence motif" description="DGA/G" evidence="2">
    <location>
        <begin position="253"/>
        <end position="255"/>
    </location>
</feature>
<dbReference type="AlphaFoldDB" id="A0A2S8RB04"/>
<evidence type="ECO:0000313" key="5">
    <source>
        <dbReference type="EMBL" id="PQQ66983.1"/>
    </source>
</evidence>
<comment type="caution">
    <text evidence="5">The sequence shown here is derived from an EMBL/GenBank/DDBJ whole genome shotgun (WGS) entry which is preliminary data.</text>
</comment>
<reference evidence="5 6" key="1">
    <citation type="journal article" date="2018" name="Syst. Appl. Microbiol.">
        <title>Characterization and high-quality draft genome sequence of Herbivorax saccincola A7, an anaerobic, alkaliphilic, thermophilic, cellulolytic, and xylanolytic bacterium.</title>
        <authorList>
            <person name="Aikawa S."/>
            <person name="Baramee S."/>
            <person name="Sermsathanaswadi J."/>
            <person name="Thianheng P."/>
            <person name="Tachaapaikoon C."/>
            <person name="Shikata A."/>
            <person name="Waeonukul R."/>
            <person name="Pason P."/>
            <person name="Ratanakhanokchai K."/>
            <person name="Kosugi A."/>
        </authorList>
    </citation>
    <scope>NUCLEOTIDE SEQUENCE [LARGE SCALE GENOMIC DNA]</scope>
    <source>
        <strain evidence="5 6">A7</strain>
    </source>
</reference>
<evidence type="ECO:0000313" key="6">
    <source>
        <dbReference type="Proteomes" id="UP000239720"/>
    </source>
</evidence>
<evidence type="ECO:0000256" key="2">
    <source>
        <dbReference type="PROSITE-ProRule" id="PRU01161"/>
    </source>
</evidence>
<dbReference type="EMBL" id="NEMB01000003">
    <property type="protein sequence ID" value="PQQ66983.1"/>
    <property type="molecule type" value="Genomic_DNA"/>
</dbReference>
<dbReference type="OrthoDB" id="9770965at2"/>
<feature type="domain" description="PNPLA" evidence="4">
    <location>
        <begin position="10"/>
        <end position="266"/>
    </location>
</feature>
<evidence type="ECO:0000256" key="3">
    <source>
        <dbReference type="SAM" id="Phobius"/>
    </source>
</evidence>
<dbReference type="RefSeq" id="WP_105368141.1">
    <property type="nucleotide sequence ID" value="NZ_NEMB01000003.1"/>
</dbReference>
<dbReference type="PANTHER" id="PTHR46394:SF1">
    <property type="entry name" value="PNPLA DOMAIN-CONTAINING PROTEIN"/>
    <property type="match status" value="1"/>
</dbReference>
<feature type="short sequence motif" description="GXSXG" evidence="2">
    <location>
        <begin position="41"/>
        <end position="45"/>
    </location>
</feature>
<evidence type="ECO:0000259" key="4">
    <source>
        <dbReference type="PROSITE" id="PS51635"/>
    </source>
</evidence>
<keyword evidence="3" id="KW-1133">Transmembrane helix</keyword>
<accession>A0A2S8RB04</accession>
<sequence length="382" mass="43606">MFKGNKSLNLVLSGGGVKGIAYIGAFKALDLDGWKVLNIAGVSAGAMVGSIIASGYSPRALMDILKNFNFEKIKGTDVVRKIPIISEYIDFIQNQRVLNEENREFFLVMEKLKKDCECGFDGFNELDLYNMRCSVVKKIVKFCNKGYLFDGDYLEEWMYDVLKKKGIRTFGDLRGGLKDRVNPRGYKMRMTAVDATRDKIVVLPDDLEFYGIQPDDFEVAKAVRMSTSVPFVFKPVEIKRKTDSGEKVHYFVDGGIFDNFPFWLIESSDIPVIGIKLEGKKSSKGLNPLNILKNIISNLYNIGMPEKVSFNPENIIKIDVSDISFLDFDLDENEINYLIESGYKSVGNFFKKNKRGINYWYFNGKFILVLLFMLLFIKKFLQ</sequence>